<reference evidence="9" key="1">
    <citation type="journal article" date="2019" name="Int. J. Syst. Evol. Microbiol.">
        <title>The Global Catalogue of Microorganisms (GCM) 10K type strain sequencing project: providing services to taxonomists for standard genome sequencing and annotation.</title>
        <authorList>
            <consortium name="The Broad Institute Genomics Platform"/>
            <consortium name="The Broad Institute Genome Sequencing Center for Infectious Disease"/>
            <person name="Wu L."/>
            <person name="Ma J."/>
        </authorList>
    </citation>
    <scope>NUCLEOTIDE SEQUENCE [LARGE SCALE GENOMIC DNA]</scope>
    <source>
        <strain evidence="9">JCM 17561</strain>
    </source>
</reference>
<evidence type="ECO:0000256" key="3">
    <source>
        <dbReference type="ARBA" id="ARBA00023125"/>
    </source>
</evidence>
<dbReference type="Pfam" id="PF17932">
    <property type="entry name" value="TetR_C_24"/>
    <property type="match status" value="1"/>
</dbReference>
<dbReference type="RefSeq" id="WP_103046301.1">
    <property type="nucleotide sequence ID" value="NZ_BAABBP010000016.1"/>
</dbReference>
<dbReference type="EMBL" id="BAABBP010000016">
    <property type="protein sequence ID" value="GAA3996469.1"/>
    <property type="molecule type" value="Genomic_DNA"/>
</dbReference>
<dbReference type="InterPro" id="IPR001647">
    <property type="entry name" value="HTH_TetR"/>
</dbReference>
<evidence type="ECO:0000256" key="6">
    <source>
        <dbReference type="SAM" id="MobiDB-lite"/>
    </source>
</evidence>
<evidence type="ECO:0000256" key="1">
    <source>
        <dbReference type="ARBA" id="ARBA00022491"/>
    </source>
</evidence>
<accession>A0ABP7RET2</accession>
<evidence type="ECO:0000313" key="9">
    <source>
        <dbReference type="Proteomes" id="UP001501627"/>
    </source>
</evidence>
<protein>
    <submittedName>
        <fullName evidence="8">TetR/AcrR family transcriptional regulator</fullName>
    </submittedName>
</protein>
<dbReference type="InterPro" id="IPR009057">
    <property type="entry name" value="Homeodomain-like_sf"/>
</dbReference>
<evidence type="ECO:0000256" key="4">
    <source>
        <dbReference type="ARBA" id="ARBA00023163"/>
    </source>
</evidence>
<dbReference type="Gene3D" id="1.10.357.10">
    <property type="entry name" value="Tetracycline Repressor, domain 2"/>
    <property type="match status" value="1"/>
</dbReference>
<evidence type="ECO:0000256" key="5">
    <source>
        <dbReference type="PROSITE-ProRule" id="PRU00335"/>
    </source>
</evidence>
<keyword evidence="3 5" id="KW-0238">DNA-binding</keyword>
<feature type="DNA-binding region" description="H-T-H motif" evidence="5">
    <location>
        <begin position="55"/>
        <end position="74"/>
    </location>
</feature>
<dbReference type="InterPro" id="IPR050109">
    <property type="entry name" value="HTH-type_TetR-like_transc_reg"/>
</dbReference>
<name>A0ABP7RET2_9BURK</name>
<dbReference type="PROSITE" id="PS01081">
    <property type="entry name" value="HTH_TETR_1"/>
    <property type="match status" value="1"/>
</dbReference>
<dbReference type="PANTHER" id="PTHR30055">
    <property type="entry name" value="HTH-TYPE TRANSCRIPTIONAL REGULATOR RUTR"/>
    <property type="match status" value="1"/>
</dbReference>
<keyword evidence="9" id="KW-1185">Reference proteome</keyword>
<feature type="region of interest" description="Disordered" evidence="6">
    <location>
        <begin position="1"/>
        <end position="29"/>
    </location>
</feature>
<proteinExistence type="predicted"/>
<dbReference type="SUPFAM" id="SSF48498">
    <property type="entry name" value="Tetracyclin repressor-like, C-terminal domain"/>
    <property type="match status" value="1"/>
</dbReference>
<keyword evidence="1" id="KW-0678">Repressor</keyword>
<evidence type="ECO:0000259" key="7">
    <source>
        <dbReference type="PROSITE" id="PS50977"/>
    </source>
</evidence>
<gene>
    <name evidence="8" type="ORF">GCM10022279_20140</name>
</gene>
<sequence length="233" mass="25922">MGITKVTEAQQAARGRGRGRQRAELAGSASSDAKREAILEAATALFATQGYDRTTMEQIAQQLGVTKPYVYYYFRNKQEIFEMLSWRPAVACFTAMDFEDGDRRSAREKVHAGLRQLIHATIAHYPAAFFPYREPQVYRPQFVAAQKQLANHFYERLCTLLEQGRGEGWFRGGEARIAAQAACSIPGFLYQWYRPDGRLSPEAMEAELTALACRMLGLADAAPQPPAPGHAAG</sequence>
<dbReference type="InterPro" id="IPR023772">
    <property type="entry name" value="DNA-bd_HTH_TetR-type_CS"/>
</dbReference>
<dbReference type="PROSITE" id="PS50977">
    <property type="entry name" value="HTH_TETR_2"/>
    <property type="match status" value="1"/>
</dbReference>
<evidence type="ECO:0000313" key="8">
    <source>
        <dbReference type="EMBL" id="GAA3996469.1"/>
    </source>
</evidence>
<comment type="caution">
    <text evidence="8">The sequence shown here is derived from an EMBL/GenBank/DDBJ whole genome shotgun (WGS) entry which is preliminary data.</text>
</comment>
<dbReference type="PRINTS" id="PR00455">
    <property type="entry name" value="HTHTETR"/>
</dbReference>
<organism evidence="8 9">
    <name type="scientific">Comamonas faecalis</name>
    <dbReference type="NCBI Taxonomy" id="1387849"/>
    <lineage>
        <taxon>Bacteria</taxon>
        <taxon>Pseudomonadati</taxon>
        <taxon>Pseudomonadota</taxon>
        <taxon>Betaproteobacteria</taxon>
        <taxon>Burkholderiales</taxon>
        <taxon>Comamonadaceae</taxon>
        <taxon>Comamonas</taxon>
    </lineage>
</organism>
<dbReference type="Proteomes" id="UP001501627">
    <property type="component" value="Unassembled WGS sequence"/>
</dbReference>
<dbReference type="InterPro" id="IPR041490">
    <property type="entry name" value="KstR2_TetR_C"/>
</dbReference>
<keyword evidence="2" id="KW-0805">Transcription regulation</keyword>
<dbReference type="InterPro" id="IPR036271">
    <property type="entry name" value="Tet_transcr_reg_TetR-rel_C_sf"/>
</dbReference>
<keyword evidence="4" id="KW-0804">Transcription</keyword>
<dbReference type="SUPFAM" id="SSF46689">
    <property type="entry name" value="Homeodomain-like"/>
    <property type="match status" value="1"/>
</dbReference>
<dbReference type="PANTHER" id="PTHR30055:SF175">
    <property type="entry name" value="HTH-TYPE TRANSCRIPTIONAL REPRESSOR KSTR2"/>
    <property type="match status" value="1"/>
</dbReference>
<evidence type="ECO:0000256" key="2">
    <source>
        <dbReference type="ARBA" id="ARBA00023015"/>
    </source>
</evidence>
<feature type="domain" description="HTH tetR-type" evidence="7">
    <location>
        <begin position="32"/>
        <end position="92"/>
    </location>
</feature>
<dbReference type="Pfam" id="PF00440">
    <property type="entry name" value="TetR_N"/>
    <property type="match status" value="1"/>
</dbReference>